<dbReference type="Gene3D" id="3.90.220.20">
    <property type="entry name" value="DNA methylase specificity domains"/>
    <property type="match status" value="2"/>
</dbReference>
<keyword evidence="2" id="KW-0680">Restriction system</keyword>
<dbReference type="PANTHER" id="PTHR30408:SF12">
    <property type="entry name" value="TYPE I RESTRICTION ENZYME MJAVIII SPECIFICITY SUBUNIT"/>
    <property type="match status" value="1"/>
</dbReference>
<dbReference type="GO" id="GO:0004519">
    <property type="term" value="F:endonuclease activity"/>
    <property type="evidence" value="ECO:0007669"/>
    <property type="project" value="UniProtKB-KW"/>
</dbReference>
<reference evidence="5 6" key="1">
    <citation type="submission" date="2022-08" db="EMBL/GenBank/DDBJ databases">
        <title>Aerococcaceae sp. nov isolated from spoiled eye mask.</title>
        <authorList>
            <person name="Zhou G."/>
            <person name="Xie X.-B."/>
            <person name="Shi Q.-S."/>
            <person name="Wang Y.-S."/>
            <person name="Wen X."/>
            <person name="Peng H."/>
            <person name="Yang X.-J."/>
            <person name="Tao H.-B."/>
            <person name="Huang X.-M."/>
        </authorList>
    </citation>
    <scope>NUCLEOTIDE SEQUENCE [LARGE SCALE GENOMIC DNA]</scope>
    <source>
        <strain evidence="6">DM20194951</strain>
    </source>
</reference>
<keyword evidence="5" id="KW-0255">Endonuclease</keyword>
<dbReference type="PANTHER" id="PTHR30408">
    <property type="entry name" value="TYPE-1 RESTRICTION ENZYME ECOKI SPECIFICITY PROTEIN"/>
    <property type="match status" value="1"/>
</dbReference>
<evidence type="ECO:0000256" key="3">
    <source>
        <dbReference type="ARBA" id="ARBA00023125"/>
    </source>
</evidence>
<name>A0ABY5P3P6_9LACT</name>
<keyword evidence="6" id="KW-1185">Reference proteome</keyword>
<evidence type="ECO:0000259" key="4">
    <source>
        <dbReference type="Pfam" id="PF01420"/>
    </source>
</evidence>
<dbReference type="InterPro" id="IPR052021">
    <property type="entry name" value="Type-I_RS_S_subunit"/>
</dbReference>
<protein>
    <submittedName>
        <fullName evidence="5">Restriction endonuclease subunit S</fullName>
        <ecNumber evidence="5">3.1.21.-</ecNumber>
    </submittedName>
</protein>
<keyword evidence="5" id="KW-0540">Nuclease</keyword>
<comment type="similarity">
    <text evidence="1">Belongs to the type-I restriction system S methylase family.</text>
</comment>
<dbReference type="CDD" id="cd17273">
    <property type="entry name" value="RMtype1_S_EcoJA69PI-TRD1-CR1_like"/>
    <property type="match status" value="1"/>
</dbReference>
<evidence type="ECO:0000313" key="6">
    <source>
        <dbReference type="Proteomes" id="UP001315967"/>
    </source>
</evidence>
<dbReference type="Pfam" id="PF01420">
    <property type="entry name" value="Methylase_S"/>
    <property type="match status" value="2"/>
</dbReference>
<dbReference type="Proteomes" id="UP001315967">
    <property type="component" value="Chromosome"/>
</dbReference>
<dbReference type="GO" id="GO:0016787">
    <property type="term" value="F:hydrolase activity"/>
    <property type="evidence" value="ECO:0007669"/>
    <property type="project" value="UniProtKB-KW"/>
</dbReference>
<evidence type="ECO:0000256" key="2">
    <source>
        <dbReference type="ARBA" id="ARBA00022747"/>
    </source>
</evidence>
<dbReference type="InterPro" id="IPR000055">
    <property type="entry name" value="Restrct_endonuc_typeI_TRD"/>
</dbReference>
<proteinExistence type="inferred from homology"/>
<dbReference type="EC" id="3.1.21.-" evidence="5"/>
<keyword evidence="5" id="KW-0378">Hydrolase</keyword>
<keyword evidence="3" id="KW-0238">DNA-binding</keyword>
<feature type="domain" description="Type I restriction modification DNA specificity" evidence="4">
    <location>
        <begin position="214"/>
        <end position="376"/>
    </location>
</feature>
<accession>A0ABY5P3P6</accession>
<dbReference type="InterPro" id="IPR044946">
    <property type="entry name" value="Restrct_endonuc_typeI_TRD_sf"/>
</dbReference>
<dbReference type="SUPFAM" id="SSF116734">
    <property type="entry name" value="DNA methylase specificity domain"/>
    <property type="match status" value="2"/>
</dbReference>
<evidence type="ECO:0000256" key="1">
    <source>
        <dbReference type="ARBA" id="ARBA00010923"/>
    </source>
</evidence>
<feature type="domain" description="Type I restriction modification DNA specificity" evidence="4">
    <location>
        <begin position="6"/>
        <end position="182"/>
    </location>
</feature>
<dbReference type="RefSeq" id="WP_313792853.1">
    <property type="nucleotide sequence ID" value="NZ_CP102453.1"/>
</dbReference>
<evidence type="ECO:0000313" key="5">
    <source>
        <dbReference type="EMBL" id="UUX33352.1"/>
    </source>
</evidence>
<sequence>MDFKQSWKKLKLGEIGEVIGGGTPSTKNNKYYNGNIPWITPRDLSGYQEKYISSGNRYISQEGLQNSSAKLLPKGTVLFSSRAPIGYIAIAENELATNQGFKSIIPKKEYITTDYLFYLLKYNTNDIKKLGSGTTFPEVSGKVIKEYEVTIPDLFTQNKISDILSALDDKIEINNKIISNLEEQVQALFKSWFIDFEPFQNEEFVESEIGLIPTRWLVKPLKSVSKITMGQSPKSEYYNLTSNGLPFLQGNTTFGFKFPDVEKYTSKITRESYYKDILISVRAPVGAMNINIFNKICIGRGLASISPDENLSSYIYYYIKAFKLNLLSKSSGTIFQSINKVDLETFKVLVPIGTEYINKFNTLGNSIIDYQIKLHNENIILEKIRNTLLPKLMSGEISVE</sequence>
<dbReference type="EMBL" id="CP102453">
    <property type="protein sequence ID" value="UUX33352.1"/>
    <property type="molecule type" value="Genomic_DNA"/>
</dbReference>
<organism evidence="5 6">
    <name type="scientific">Fundicoccus culcitae</name>
    <dbReference type="NCBI Taxonomy" id="2969821"/>
    <lineage>
        <taxon>Bacteria</taxon>
        <taxon>Bacillati</taxon>
        <taxon>Bacillota</taxon>
        <taxon>Bacilli</taxon>
        <taxon>Lactobacillales</taxon>
        <taxon>Aerococcaceae</taxon>
        <taxon>Fundicoccus</taxon>
    </lineage>
</organism>
<gene>
    <name evidence="5" type="ORF">NRE15_10630</name>
</gene>